<feature type="transmembrane region" description="Helical" evidence="1">
    <location>
        <begin position="80"/>
        <end position="99"/>
    </location>
</feature>
<dbReference type="InterPro" id="IPR050445">
    <property type="entry name" value="Bact_polysacc_biosynth/exp"/>
</dbReference>
<evidence type="ECO:0000313" key="2">
    <source>
        <dbReference type="EMBL" id="MEF3367832.1"/>
    </source>
</evidence>
<evidence type="ECO:0008006" key="4">
    <source>
        <dbReference type="Google" id="ProtNLM"/>
    </source>
</evidence>
<dbReference type="PANTHER" id="PTHR32309">
    <property type="entry name" value="TYROSINE-PROTEIN KINASE"/>
    <property type="match status" value="1"/>
</dbReference>
<dbReference type="RefSeq" id="WP_332082872.1">
    <property type="nucleotide sequence ID" value="NZ_JAZHYN010000061.1"/>
</dbReference>
<keyword evidence="1" id="KW-0472">Membrane</keyword>
<protein>
    <recommendedName>
        <fullName evidence="4">Capsule biosynthesis protein</fullName>
    </recommendedName>
</protein>
<dbReference type="PANTHER" id="PTHR32309:SF13">
    <property type="entry name" value="FERRIC ENTEROBACTIN TRANSPORT PROTEIN FEPE"/>
    <property type="match status" value="1"/>
</dbReference>
<keyword evidence="3" id="KW-1185">Reference proteome</keyword>
<gene>
    <name evidence="2" type="ORF">V3H18_14965</name>
</gene>
<dbReference type="EMBL" id="JAZHYN010000061">
    <property type="protein sequence ID" value="MEF3367832.1"/>
    <property type="molecule type" value="Genomic_DNA"/>
</dbReference>
<evidence type="ECO:0000256" key="1">
    <source>
        <dbReference type="SAM" id="Phobius"/>
    </source>
</evidence>
<organism evidence="2 3">
    <name type="scientific">Methylocystis borbori</name>
    <dbReference type="NCBI Taxonomy" id="3118750"/>
    <lineage>
        <taxon>Bacteria</taxon>
        <taxon>Pseudomonadati</taxon>
        <taxon>Pseudomonadota</taxon>
        <taxon>Alphaproteobacteria</taxon>
        <taxon>Hyphomicrobiales</taxon>
        <taxon>Methylocystaceae</taxon>
        <taxon>Methylocystis</taxon>
    </lineage>
</organism>
<keyword evidence="1" id="KW-1133">Transmembrane helix</keyword>
<accession>A0ABU7XKB2</accession>
<reference evidence="2 3" key="1">
    <citation type="submission" date="2024-02" db="EMBL/GenBank/DDBJ databases">
        <authorList>
            <person name="Grouzdev D."/>
        </authorList>
    </citation>
    <scope>NUCLEOTIDE SEQUENCE [LARGE SCALE GENOMIC DNA]</scope>
    <source>
        <strain evidence="2 3">9N</strain>
    </source>
</reference>
<comment type="caution">
    <text evidence="2">The sequence shown here is derived from an EMBL/GenBank/DDBJ whole genome shotgun (WGS) entry which is preliminary data.</text>
</comment>
<proteinExistence type="predicted"/>
<keyword evidence="1" id="KW-0812">Transmembrane</keyword>
<name>A0ABU7XKB2_9HYPH</name>
<dbReference type="Proteomes" id="UP001350748">
    <property type="component" value="Unassembled WGS sequence"/>
</dbReference>
<evidence type="ECO:0000313" key="3">
    <source>
        <dbReference type="Proteomes" id="UP001350748"/>
    </source>
</evidence>
<sequence length="442" mass="48738">MSRQQASKPPRLAEVLAVARQNVAARLAPIRSASKGLLNLAPQADDSIVGRLPALIRDGVETAGEKLSAVGVGGGRLGRSFIIVVALPTLLFWLYAFFWQSERYVAEMRLTVRAAQQEKKSMSDAASMIGKMMGGGGGGNSATQDAFMVLNYVKSRAIVADLGGRPYMEKKFARPRVDYFSRLDVGANLEDLWKYWLGHVSASVDTMSGILTTRVDAFEPQDALDMAKDIVRLSEDLVNKITLRNRRDALSRAELEVNLSRQKLADAREKTLQFRNKNVLIDPGSRATSLGELIGRLTQERIDIVNALSTFSSSLSGDAPSQRIQRNRLAAIDQQIADLKKKLADAQGDDTVSAQIATYERLKLDEQFAERLYMIAQTSYQHARQELEKQQLYLITVVHPSLPESATYPKVAANTMLVFFGLLVAWAVVSLLVASIEDHIVT</sequence>
<feature type="transmembrane region" description="Helical" evidence="1">
    <location>
        <begin position="417"/>
        <end position="436"/>
    </location>
</feature>